<proteinExistence type="predicted"/>
<reference evidence="1" key="2">
    <citation type="journal article" date="2015" name="Data Brief">
        <title>Shoot transcriptome of the giant reed, Arundo donax.</title>
        <authorList>
            <person name="Barrero R.A."/>
            <person name="Guerrero F.D."/>
            <person name="Moolhuijzen P."/>
            <person name="Goolsby J.A."/>
            <person name="Tidwell J."/>
            <person name="Bellgard S.E."/>
            <person name="Bellgard M.I."/>
        </authorList>
    </citation>
    <scope>NUCLEOTIDE SEQUENCE</scope>
    <source>
        <tissue evidence="1">Shoot tissue taken approximately 20 cm above the soil surface</tissue>
    </source>
</reference>
<dbReference type="AlphaFoldDB" id="A0A0A9GQ56"/>
<evidence type="ECO:0000313" key="1">
    <source>
        <dbReference type="EMBL" id="JAE25539.1"/>
    </source>
</evidence>
<sequence length="45" mass="5227">MLCHGTRCWMDTLRPGMSQWQGRFLISCQGEASCRGMSSLRYTQR</sequence>
<reference evidence="1" key="1">
    <citation type="submission" date="2014-09" db="EMBL/GenBank/DDBJ databases">
        <authorList>
            <person name="Magalhaes I.L.F."/>
            <person name="Oliveira U."/>
            <person name="Santos F.R."/>
            <person name="Vidigal T.H.D.A."/>
            <person name="Brescovit A.D."/>
            <person name="Santos A.J."/>
        </authorList>
    </citation>
    <scope>NUCLEOTIDE SEQUENCE</scope>
    <source>
        <tissue evidence="1">Shoot tissue taken approximately 20 cm above the soil surface</tissue>
    </source>
</reference>
<dbReference type="EMBL" id="GBRH01172357">
    <property type="protein sequence ID" value="JAE25539.1"/>
    <property type="molecule type" value="Transcribed_RNA"/>
</dbReference>
<protein>
    <submittedName>
        <fullName evidence="1">Uncharacterized protein</fullName>
    </submittedName>
</protein>
<name>A0A0A9GQ56_ARUDO</name>
<organism evidence="1">
    <name type="scientific">Arundo donax</name>
    <name type="common">Giant reed</name>
    <name type="synonym">Donax arundinaceus</name>
    <dbReference type="NCBI Taxonomy" id="35708"/>
    <lineage>
        <taxon>Eukaryota</taxon>
        <taxon>Viridiplantae</taxon>
        <taxon>Streptophyta</taxon>
        <taxon>Embryophyta</taxon>
        <taxon>Tracheophyta</taxon>
        <taxon>Spermatophyta</taxon>
        <taxon>Magnoliopsida</taxon>
        <taxon>Liliopsida</taxon>
        <taxon>Poales</taxon>
        <taxon>Poaceae</taxon>
        <taxon>PACMAD clade</taxon>
        <taxon>Arundinoideae</taxon>
        <taxon>Arundineae</taxon>
        <taxon>Arundo</taxon>
    </lineage>
</organism>
<accession>A0A0A9GQ56</accession>